<protein>
    <recommendedName>
        <fullName evidence="13">Lysine--tRNA ligase</fullName>
        <ecNumber evidence="13">6.1.1.6</ecNumber>
    </recommendedName>
    <alternativeName>
        <fullName evidence="13">Lysyl-tRNA synthetase</fullName>
        <shortName evidence="13">LysRS</shortName>
    </alternativeName>
</protein>
<dbReference type="FunFam" id="2.40.50.140:FF:000024">
    <property type="entry name" value="Lysine--tRNA ligase"/>
    <property type="match status" value="1"/>
</dbReference>
<keyword evidence="5 13" id="KW-0436">Ligase</keyword>
<evidence type="ECO:0000256" key="6">
    <source>
        <dbReference type="ARBA" id="ARBA00022723"/>
    </source>
</evidence>
<dbReference type="PROSITE" id="PS50862">
    <property type="entry name" value="AA_TRNA_LIGASE_II"/>
    <property type="match status" value="1"/>
</dbReference>
<dbReference type="Gene3D" id="2.40.50.140">
    <property type="entry name" value="Nucleic acid-binding proteins"/>
    <property type="match status" value="1"/>
</dbReference>
<evidence type="ECO:0000256" key="4">
    <source>
        <dbReference type="ARBA" id="ARBA00022490"/>
    </source>
</evidence>
<feature type="domain" description="Aminoacyl-transfer RNA synthetases class-II family profile" evidence="15">
    <location>
        <begin position="182"/>
        <end position="494"/>
    </location>
</feature>
<evidence type="ECO:0000256" key="8">
    <source>
        <dbReference type="ARBA" id="ARBA00022840"/>
    </source>
</evidence>
<evidence type="ECO:0000256" key="10">
    <source>
        <dbReference type="ARBA" id="ARBA00022917"/>
    </source>
</evidence>
<keyword evidence="7 13" id="KW-0547">Nucleotide-binding</keyword>
<dbReference type="InterPro" id="IPR018149">
    <property type="entry name" value="Lys-tRNA-synth_II_C"/>
</dbReference>
<evidence type="ECO:0000256" key="2">
    <source>
        <dbReference type="ARBA" id="ARBA00008226"/>
    </source>
</evidence>
<evidence type="ECO:0000256" key="7">
    <source>
        <dbReference type="ARBA" id="ARBA00022741"/>
    </source>
</evidence>
<dbReference type="NCBIfam" id="NF001756">
    <property type="entry name" value="PRK00484.1"/>
    <property type="match status" value="1"/>
</dbReference>
<dbReference type="GO" id="GO:0006430">
    <property type="term" value="P:lysyl-tRNA aminoacylation"/>
    <property type="evidence" value="ECO:0007669"/>
    <property type="project" value="UniProtKB-UniRule"/>
</dbReference>
<evidence type="ECO:0000256" key="12">
    <source>
        <dbReference type="ARBA" id="ARBA00048573"/>
    </source>
</evidence>
<gene>
    <name evidence="13 16" type="primary">lysS</name>
    <name evidence="16" type="ORF">ENK44_07955</name>
</gene>
<dbReference type="Proteomes" id="UP000885779">
    <property type="component" value="Unassembled WGS sequence"/>
</dbReference>
<dbReference type="PANTHER" id="PTHR42918:SF15">
    <property type="entry name" value="LYSINE--TRNA LIGASE, CHLOROPLASTIC_MITOCHONDRIAL"/>
    <property type="match status" value="1"/>
</dbReference>
<evidence type="ECO:0000256" key="5">
    <source>
        <dbReference type="ARBA" id="ARBA00022598"/>
    </source>
</evidence>
<evidence type="ECO:0000259" key="15">
    <source>
        <dbReference type="PROSITE" id="PS50862"/>
    </source>
</evidence>
<reference evidence="16" key="1">
    <citation type="journal article" date="2020" name="mSystems">
        <title>Genome- and Community-Level Interaction Insights into Carbon Utilization and Element Cycling Functions of Hydrothermarchaeota in Hydrothermal Sediment.</title>
        <authorList>
            <person name="Zhou Z."/>
            <person name="Liu Y."/>
            <person name="Xu W."/>
            <person name="Pan J."/>
            <person name="Luo Z.H."/>
            <person name="Li M."/>
        </authorList>
    </citation>
    <scope>NUCLEOTIDE SEQUENCE [LARGE SCALE GENOMIC DNA]</scope>
    <source>
        <strain evidence="16">HyVt-577</strain>
    </source>
</reference>
<dbReference type="PANTHER" id="PTHR42918">
    <property type="entry name" value="LYSYL-TRNA SYNTHETASE"/>
    <property type="match status" value="1"/>
</dbReference>
<dbReference type="InterPro" id="IPR034762">
    <property type="entry name" value="Lys-tRNA-ligase_II_bac/euk"/>
</dbReference>
<dbReference type="HAMAP" id="MF_00252">
    <property type="entry name" value="Lys_tRNA_synth_class2"/>
    <property type="match status" value="1"/>
</dbReference>
<dbReference type="InterPro" id="IPR002313">
    <property type="entry name" value="Lys-tRNA-ligase_II"/>
</dbReference>
<dbReference type="GO" id="GO:0005829">
    <property type="term" value="C:cytosol"/>
    <property type="evidence" value="ECO:0007669"/>
    <property type="project" value="TreeGrafter"/>
</dbReference>
<name>A0A7V4U1M8_CALAY</name>
<dbReference type="AlphaFoldDB" id="A0A7V4U1M8"/>
<accession>A0A7V4U1M8</accession>
<comment type="catalytic activity">
    <reaction evidence="12 13 14">
        <text>tRNA(Lys) + L-lysine + ATP = L-lysyl-tRNA(Lys) + AMP + diphosphate</text>
        <dbReference type="Rhea" id="RHEA:20792"/>
        <dbReference type="Rhea" id="RHEA-COMP:9696"/>
        <dbReference type="Rhea" id="RHEA-COMP:9697"/>
        <dbReference type="ChEBI" id="CHEBI:30616"/>
        <dbReference type="ChEBI" id="CHEBI:32551"/>
        <dbReference type="ChEBI" id="CHEBI:33019"/>
        <dbReference type="ChEBI" id="CHEBI:78442"/>
        <dbReference type="ChEBI" id="CHEBI:78529"/>
        <dbReference type="ChEBI" id="CHEBI:456215"/>
        <dbReference type="EC" id="6.1.1.6"/>
    </reaction>
</comment>
<dbReference type="SUPFAM" id="SSF50249">
    <property type="entry name" value="Nucleic acid-binding proteins"/>
    <property type="match status" value="1"/>
</dbReference>
<keyword evidence="9 13" id="KW-0460">Magnesium</keyword>
<dbReference type="EC" id="6.1.1.6" evidence="13"/>
<keyword evidence="6 13" id="KW-0479">Metal-binding</keyword>
<dbReference type="FunFam" id="3.30.930.10:FF:000238">
    <property type="entry name" value="Lysine--tRNA ligase"/>
    <property type="match status" value="1"/>
</dbReference>
<dbReference type="Gene3D" id="3.30.930.10">
    <property type="entry name" value="Bira Bifunctional Protein, Domain 2"/>
    <property type="match status" value="1"/>
</dbReference>
<sequence>MEDYNQLVAIRKEKLEKIREKGINPYPYVYNQTHFSEEIKEQFETLEGQTVAVAGRIMSVRLMGKAAFCHIQDSKGRIQVYLRKNEIGDEAFELFKMLDIGDYAGIGGEVFKTRTGEVSVFAKKFELLAKSLRPLPIVKEKEEDGQKVVFDQFADKELRYRQRYVDLIVNPEVKDVFITRCKIISAMRRFLDENDFLEVETPILQPIYGGAAARPFITHHNALDMTLYLRIADELYLKRLIVGGIDRVYEFGKDFRNEGMDRFHNPEFTMLELYVAYKDYKWMMEFVENLFNHIAQTVLGTVKLPFNGQEIDLTPPWRRLSMLDAIKEYTGEDISGMDEAALRKTAEKLDVEIGPEMGAGKIIDEIFGEHVEPKLIQPTFITDYPVEMSPLAKKHRDNPRLVERFEPIIGGKEMANAFSELNDPIDQRQRFMEQMKLKDRGDQEAQVLDEDFLRALETGMPPTAGLGIGIDRLVMLFTGQKSIRDVIFFPQMRPEQK</sequence>
<evidence type="ECO:0000256" key="9">
    <source>
        <dbReference type="ARBA" id="ARBA00022842"/>
    </source>
</evidence>
<feature type="binding site" evidence="13">
    <location>
        <position position="413"/>
    </location>
    <ligand>
        <name>Mg(2+)</name>
        <dbReference type="ChEBI" id="CHEBI:18420"/>
        <label>2</label>
    </ligand>
</feature>
<feature type="binding site" evidence="13">
    <location>
        <position position="413"/>
    </location>
    <ligand>
        <name>Mg(2+)</name>
        <dbReference type="ChEBI" id="CHEBI:18420"/>
        <label>1</label>
    </ligand>
</feature>
<organism evidence="16">
    <name type="scientific">Caldithrix abyssi</name>
    <dbReference type="NCBI Taxonomy" id="187145"/>
    <lineage>
        <taxon>Bacteria</taxon>
        <taxon>Pseudomonadati</taxon>
        <taxon>Calditrichota</taxon>
        <taxon>Calditrichia</taxon>
        <taxon>Calditrichales</taxon>
        <taxon>Calditrichaceae</taxon>
        <taxon>Caldithrix</taxon>
    </lineage>
</organism>
<dbReference type="EMBL" id="DRQG01000074">
    <property type="protein sequence ID" value="HGY55617.1"/>
    <property type="molecule type" value="Genomic_DNA"/>
</dbReference>
<dbReference type="GO" id="GO:0000287">
    <property type="term" value="F:magnesium ion binding"/>
    <property type="evidence" value="ECO:0007669"/>
    <property type="project" value="UniProtKB-UniRule"/>
</dbReference>
<dbReference type="Pfam" id="PF01336">
    <property type="entry name" value="tRNA_anti-codon"/>
    <property type="match status" value="1"/>
</dbReference>
<keyword evidence="8 13" id="KW-0067">ATP-binding</keyword>
<keyword evidence="4 13" id="KW-0963">Cytoplasm</keyword>
<dbReference type="InterPro" id="IPR004365">
    <property type="entry name" value="NA-bd_OB_tRNA"/>
</dbReference>
<evidence type="ECO:0000256" key="3">
    <source>
        <dbReference type="ARBA" id="ARBA00011738"/>
    </source>
</evidence>
<dbReference type="GO" id="GO:0005524">
    <property type="term" value="F:ATP binding"/>
    <property type="evidence" value="ECO:0007669"/>
    <property type="project" value="UniProtKB-UniRule"/>
</dbReference>
<keyword evidence="10 13" id="KW-0648">Protein biosynthesis</keyword>
<dbReference type="GO" id="GO:0004824">
    <property type="term" value="F:lysine-tRNA ligase activity"/>
    <property type="evidence" value="ECO:0007669"/>
    <property type="project" value="UniProtKB-UniRule"/>
</dbReference>
<dbReference type="CDD" id="cd00775">
    <property type="entry name" value="LysRS_core"/>
    <property type="match status" value="1"/>
</dbReference>
<comment type="cofactor">
    <cofactor evidence="13 14">
        <name>Mg(2+)</name>
        <dbReference type="ChEBI" id="CHEBI:18420"/>
    </cofactor>
    <text evidence="13 14">Binds 3 Mg(2+) ions per subunit.</text>
</comment>
<comment type="subunit">
    <text evidence="3 13">Homodimer.</text>
</comment>
<dbReference type="InterPro" id="IPR004364">
    <property type="entry name" value="Aa-tRNA-synt_II"/>
</dbReference>
<dbReference type="GO" id="GO:0000049">
    <property type="term" value="F:tRNA binding"/>
    <property type="evidence" value="ECO:0007669"/>
    <property type="project" value="TreeGrafter"/>
</dbReference>
<dbReference type="SUPFAM" id="SSF55681">
    <property type="entry name" value="Class II aaRS and biotin synthetases"/>
    <property type="match status" value="1"/>
</dbReference>
<dbReference type="InterPro" id="IPR012340">
    <property type="entry name" value="NA-bd_OB-fold"/>
</dbReference>
<comment type="subcellular location">
    <subcellularLocation>
        <location evidence="1 13">Cytoplasm</location>
    </subcellularLocation>
</comment>
<dbReference type="InterPro" id="IPR045864">
    <property type="entry name" value="aa-tRNA-synth_II/BPL/LPL"/>
</dbReference>
<feature type="binding site" evidence="13">
    <location>
        <position position="406"/>
    </location>
    <ligand>
        <name>Mg(2+)</name>
        <dbReference type="ChEBI" id="CHEBI:18420"/>
        <label>1</label>
    </ligand>
</feature>
<evidence type="ECO:0000256" key="11">
    <source>
        <dbReference type="ARBA" id="ARBA00023146"/>
    </source>
</evidence>
<dbReference type="NCBIfam" id="TIGR00499">
    <property type="entry name" value="lysS_bact"/>
    <property type="match status" value="1"/>
</dbReference>
<evidence type="ECO:0000256" key="13">
    <source>
        <dbReference type="HAMAP-Rule" id="MF_00252"/>
    </source>
</evidence>
<dbReference type="CDD" id="cd04322">
    <property type="entry name" value="LysRS_N"/>
    <property type="match status" value="1"/>
</dbReference>
<dbReference type="PIRSF" id="PIRSF039101">
    <property type="entry name" value="LysRS2"/>
    <property type="match status" value="1"/>
</dbReference>
<dbReference type="InterPro" id="IPR044136">
    <property type="entry name" value="Lys-tRNA-ligase_II_N"/>
</dbReference>
<keyword evidence="11 13" id="KW-0030">Aminoacyl-tRNA synthetase</keyword>
<proteinExistence type="inferred from homology"/>
<dbReference type="Pfam" id="PF00152">
    <property type="entry name" value="tRNA-synt_2"/>
    <property type="match status" value="1"/>
</dbReference>
<evidence type="ECO:0000256" key="1">
    <source>
        <dbReference type="ARBA" id="ARBA00004496"/>
    </source>
</evidence>
<dbReference type="InterPro" id="IPR006195">
    <property type="entry name" value="aa-tRNA-synth_II"/>
</dbReference>
<comment type="similarity">
    <text evidence="2 13">Belongs to the class-II aminoacyl-tRNA synthetase family.</text>
</comment>
<evidence type="ECO:0000313" key="16">
    <source>
        <dbReference type="EMBL" id="HGY55617.1"/>
    </source>
</evidence>
<comment type="caution">
    <text evidence="16">The sequence shown here is derived from an EMBL/GenBank/DDBJ whole genome shotgun (WGS) entry which is preliminary data.</text>
</comment>
<evidence type="ECO:0000256" key="14">
    <source>
        <dbReference type="RuleBase" id="RU000336"/>
    </source>
</evidence>
<dbReference type="PRINTS" id="PR00982">
    <property type="entry name" value="TRNASYNTHLYS"/>
</dbReference>